<sequence>MENTTHTALTGNPKFFEIDQKEVICQNKHTGGRHYLYLQIPYLVRMAPGGGDNETYNQSDETTSTSGFQIQNPKQKKQEMIFEILREVGKVVDGKKTQNIAIIGPPGVGKSSTINTIAAAFSDKKWREHAYSGFHGGDNKQVTYYTKSYQKHKYLEDRVYSEYCMPTFIDIAGFQNEENETIEEILRIVFFGRLPEEESLKDAMEEKERNGIEGLKQKYLQNKEELKVDRIIFVASATENVPKQLISCVIKAARPSGGEKAKGKRVIPIFGVLTKCDKVDLDRDAEAQERENEFIEALGLRGSTNRYMRCENYCDDVDKKHGIDRTEQLNYNIDLNVLKFMTQLCDPVYEVYSKDQEYEDTFKNQKPLPVQTIGQRSPEPATRQPDLDIEQTLPSINLLIICAIKGALIAVLLFWFLSPQIDTTDLSNICVKHDSYKGMPNYNMPELDKICAKKHEITSRPLFPPLICFIVVIVGTDFFVPQLFRIIGVQ</sequence>
<keyword evidence="2" id="KW-0812">Transmembrane</keyword>
<feature type="region of interest" description="Disordered" evidence="1">
    <location>
        <begin position="51"/>
        <end position="72"/>
    </location>
</feature>
<reference evidence="4 5" key="1">
    <citation type="submission" date="2022-12" db="EMBL/GenBank/DDBJ databases">
        <title>Chromosome-level genome of Tegillarca granosa.</title>
        <authorList>
            <person name="Kim J."/>
        </authorList>
    </citation>
    <scope>NUCLEOTIDE SEQUENCE [LARGE SCALE GENOMIC DNA]</scope>
    <source>
        <strain evidence="4">Teg-2019</strain>
        <tissue evidence="4">Adductor muscle</tissue>
    </source>
</reference>
<dbReference type="SUPFAM" id="SSF52540">
    <property type="entry name" value="P-loop containing nucleoside triphosphate hydrolases"/>
    <property type="match status" value="1"/>
</dbReference>
<dbReference type="Gene3D" id="3.40.50.300">
    <property type="entry name" value="P-loop containing nucleotide triphosphate hydrolases"/>
    <property type="match status" value="1"/>
</dbReference>
<evidence type="ECO:0000256" key="1">
    <source>
        <dbReference type="SAM" id="MobiDB-lite"/>
    </source>
</evidence>
<dbReference type="InterPro" id="IPR027417">
    <property type="entry name" value="P-loop_NTPase"/>
</dbReference>
<feature type="compositionally biased region" description="Polar residues" evidence="1">
    <location>
        <begin position="54"/>
        <end position="72"/>
    </location>
</feature>
<evidence type="ECO:0000256" key="2">
    <source>
        <dbReference type="SAM" id="Phobius"/>
    </source>
</evidence>
<protein>
    <recommendedName>
        <fullName evidence="3">G domain-containing protein</fullName>
    </recommendedName>
</protein>
<dbReference type="EMBL" id="JARBDR010000328">
    <property type="protein sequence ID" value="KAJ8316414.1"/>
    <property type="molecule type" value="Genomic_DNA"/>
</dbReference>
<evidence type="ECO:0000313" key="5">
    <source>
        <dbReference type="Proteomes" id="UP001217089"/>
    </source>
</evidence>
<dbReference type="Pfam" id="PF01926">
    <property type="entry name" value="MMR_HSR1"/>
    <property type="match status" value="1"/>
</dbReference>
<comment type="caution">
    <text evidence="4">The sequence shown here is derived from an EMBL/GenBank/DDBJ whole genome shotgun (WGS) entry which is preliminary data.</text>
</comment>
<evidence type="ECO:0000259" key="3">
    <source>
        <dbReference type="Pfam" id="PF01926"/>
    </source>
</evidence>
<dbReference type="InterPro" id="IPR006073">
    <property type="entry name" value="GTP-bd"/>
</dbReference>
<organism evidence="4 5">
    <name type="scientific">Tegillarca granosa</name>
    <name type="common">Malaysian cockle</name>
    <name type="synonym">Anadara granosa</name>
    <dbReference type="NCBI Taxonomy" id="220873"/>
    <lineage>
        <taxon>Eukaryota</taxon>
        <taxon>Metazoa</taxon>
        <taxon>Spiralia</taxon>
        <taxon>Lophotrochozoa</taxon>
        <taxon>Mollusca</taxon>
        <taxon>Bivalvia</taxon>
        <taxon>Autobranchia</taxon>
        <taxon>Pteriomorphia</taxon>
        <taxon>Arcoida</taxon>
        <taxon>Arcoidea</taxon>
        <taxon>Arcidae</taxon>
        <taxon>Tegillarca</taxon>
    </lineage>
</organism>
<dbReference type="Proteomes" id="UP001217089">
    <property type="component" value="Unassembled WGS sequence"/>
</dbReference>
<feature type="domain" description="G" evidence="3">
    <location>
        <begin position="99"/>
        <end position="239"/>
    </location>
</feature>
<keyword evidence="2" id="KW-1133">Transmembrane helix</keyword>
<feature type="transmembrane region" description="Helical" evidence="2">
    <location>
        <begin position="396"/>
        <end position="417"/>
    </location>
</feature>
<accession>A0ABQ9FGJ9</accession>
<dbReference type="CDD" id="cd00882">
    <property type="entry name" value="Ras_like_GTPase"/>
    <property type="match status" value="1"/>
</dbReference>
<keyword evidence="5" id="KW-1185">Reference proteome</keyword>
<evidence type="ECO:0000313" key="4">
    <source>
        <dbReference type="EMBL" id="KAJ8316414.1"/>
    </source>
</evidence>
<name>A0ABQ9FGJ9_TEGGR</name>
<gene>
    <name evidence="4" type="ORF">KUTeg_006428</name>
</gene>
<proteinExistence type="predicted"/>
<feature type="transmembrane region" description="Helical" evidence="2">
    <location>
        <begin position="462"/>
        <end position="484"/>
    </location>
</feature>
<keyword evidence="2" id="KW-0472">Membrane</keyword>